<sequence length="325" mass="37137">MSYFHDRYDKIKLPAQDKRKPGLRNSQLGAIHSVLAHFTLRGEPAIIVMPTGSGKTAVLILSSFLLRVKRVLVITPSVLVRDQITEEFESLKTLKNCGCIPQKFKSPKIKKITKRVKTKQEWLKFEKYDICVSTPNVVSPSIKGIVKPPDVLFDTILVDEAHHSPARTWAKLLDSFPNAKKILFTATPFRKDRKEIRGKLVYAYPLRKAFEDGIFGEIEYYPVKWNGKENPDVTIAKYAEQIFGKDKKSGYSHRLMVRTDSKKRANDLKKIYQENTTLNLQVIHSGYSYRHVKKAISLLRNNELDGIICVSMLGEGFDFPQLKIA</sequence>
<accession>X1RH05</accession>
<dbReference type="Pfam" id="PF04851">
    <property type="entry name" value="ResIII"/>
    <property type="match status" value="1"/>
</dbReference>
<dbReference type="PANTHER" id="PTHR47396">
    <property type="entry name" value="TYPE I RESTRICTION ENZYME ECOKI R PROTEIN"/>
    <property type="match status" value="1"/>
</dbReference>
<dbReference type="CDD" id="cd17926">
    <property type="entry name" value="DEXHc_RE"/>
    <property type="match status" value="1"/>
</dbReference>
<comment type="caution">
    <text evidence="2">The sequence shown here is derived from an EMBL/GenBank/DDBJ whole genome shotgun (WGS) entry which is preliminary data.</text>
</comment>
<feature type="domain" description="Helicase ATP-binding" evidence="1">
    <location>
        <begin position="36"/>
        <end position="206"/>
    </location>
</feature>
<organism evidence="2">
    <name type="scientific">marine sediment metagenome</name>
    <dbReference type="NCBI Taxonomy" id="412755"/>
    <lineage>
        <taxon>unclassified sequences</taxon>
        <taxon>metagenomes</taxon>
        <taxon>ecological metagenomes</taxon>
    </lineage>
</organism>
<dbReference type="InterPro" id="IPR014001">
    <property type="entry name" value="Helicase_ATP-bd"/>
</dbReference>
<proteinExistence type="predicted"/>
<dbReference type="GO" id="GO:0003677">
    <property type="term" value="F:DNA binding"/>
    <property type="evidence" value="ECO:0007669"/>
    <property type="project" value="InterPro"/>
</dbReference>
<dbReference type="GO" id="GO:0016787">
    <property type="term" value="F:hydrolase activity"/>
    <property type="evidence" value="ECO:0007669"/>
    <property type="project" value="InterPro"/>
</dbReference>
<dbReference type="SMART" id="SM00487">
    <property type="entry name" value="DEXDc"/>
    <property type="match status" value="1"/>
</dbReference>
<name>X1RH05_9ZZZZ</name>
<feature type="non-terminal residue" evidence="2">
    <location>
        <position position="325"/>
    </location>
</feature>
<dbReference type="GO" id="GO:0005829">
    <property type="term" value="C:cytosol"/>
    <property type="evidence" value="ECO:0007669"/>
    <property type="project" value="TreeGrafter"/>
</dbReference>
<dbReference type="AlphaFoldDB" id="X1RH05"/>
<dbReference type="SUPFAM" id="SSF52540">
    <property type="entry name" value="P-loop containing nucleoside triphosphate hydrolases"/>
    <property type="match status" value="2"/>
</dbReference>
<gene>
    <name evidence="2" type="ORF">S12H4_14121</name>
</gene>
<protein>
    <recommendedName>
        <fullName evidence="1">Helicase ATP-binding domain-containing protein</fullName>
    </recommendedName>
</protein>
<dbReference type="InterPro" id="IPR050742">
    <property type="entry name" value="Helicase_Restrict-Modif_Enz"/>
</dbReference>
<dbReference type="Gene3D" id="3.40.50.300">
    <property type="entry name" value="P-loop containing nucleotide triphosphate hydrolases"/>
    <property type="match status" value="2"/>
</dbReference>
<dbReference type="GO" id="GO:0005524">
    <property type="term" value="F:ATP binding"/>
    <property type="evidence" value="ECO:0007669"/>
    <property type="project" value="InterPro"/>
</dbReference>
<dbReference type="InterPro" id="IPR027417">
    <property type="entry name" value="P-loop_NTPase"/>
</dbReference>
<evidence type="ECO:0000259" key="1">
    <source>
        <dbReference type="PROSITE" id="PS51192"/>
    </source>
</evidence>
<dbReference type="PROSITE" id="PS51192">
    <property type="entry name" value="HELICASE_ATP_BIND_1"/>
    <property type="match status" value="1"/>
</dbReference>
<reference evidence="2" key="1">
    <citation type="journal article" date="2014" name="Front. Microbiol.">
        <title>High frequency of phylogenetically diverse reductive dehalogenase-homologous genes in deep subseafloor sedimentary metagenomes.</title>
        <authorList>
            <person name="Kawai M."/>
            <person name="Futagami T."/>
            <person name="Toyoda A."/>
            <person name="Takaki Y."/>
            <person name="Nishi S."/>
            <person name="Hori S."/>
            <person name="Arai W."/>
            <person name="Tsubouchi T."/>
            <person name="Morono Y."/>
            <person name="Uchiyama I."/>
            <person name="Ito T."/>
            <person name="Fujiyama A."/>
            <person name="Inagaki F."/>
            <person name="Takami H."/>
        </authorList>
    </citation>
    <scope>NUCLEOTIDE SEQUENCE</scope>
    <source>
        <strain evidence="2">Expedition CK06-06</strain>
    </source>
</reference>
<evidence type="ECO:0000313" key="2">
    <source>
        <dbReference type="EMBL" id="GAI79898.1"/>
    </source>
</evidence>
<dbReference type="PANTHER" id="PTHR47396:SF1">
    <property type="entry name" value="ATP-DEPENDENT HELICASE IRC3-RELATED"/>
    <property type="match status" value="1"/>
</dbReference>
<dbReference type="EMBL" id="BARW01006725">
    <property type="protein sequence ID" value="GAI79898.1"/>
    <property type="molecule type" value="Genomic_DNA"/>
</dbReference>
<dbReference type="InterPro" id="IPR006935">
    <property type="entry name" value="Helicase/UvrB_N"/>
</dbReference>